<evidence type="ECO:0000313" key="5">
    <source>
        <dbReference type="Proteomes" id="UP000314986"/>
    </source>
</evidence>
<keyword evidence="3" id="KW-0732">Signal</keyword>
<dbReference type="InParanoid" id="A0A4W3HPX3"/>
<evidence type="ECO:0000313" key="4">
    <source>
        <dbReference type="Ensembl" id="ENSCMIP00000011334.1"/>
    </source>
</evidence>
<evidence type="ECO:0000256" key="1">
    <source>
        <dbReference type="ARBA" id="ARBA00022801"/>
    </source>
</evidence>
<dbReference type="GO" id="GO:0004559">
    <property type="term" value="F:alpha-mannosidase activity"/>
    <property type="evidence" value="ECO:0007669"/>
    <property type="project" value="InterPro"/>
</dbReference>
<dbReference type="AlphaFoldDB" id="A0A4W3HPX3"/>
<keyword evidence="1" id="KW-0378">Hydrolase</keyword>
<reference evidence="4" key="5">
    <citation type="submission" date="2025-09" db="UniProtKB">
        <authorList>
            <consortium name="Ensembl"/>
        </authorList>
    </citation>
    <scope>IDENTIFICATION</scope>
</reference>
<dbReference type="GO" id="GO:0006013">
    <property type="term" value="P:mannose metabolic process"/>
    <property type="evidence" value="ECO:0007669"/>
    <property type="project" value="InterPro"/>
</dbReference>
<dbReference type="SUPFAM" id="SSF88688">
    <property type="entry name" value="Families 57/38 glycoside transferase middle domain"/>
    <property type="match status" value="1"/>
</dbReference>
<dbReference type="PANTHER" id="PTHR11607">
    <property type="entry name" value="ALPHA-MANNOSIDASE"/>
    <property type="match status" value="1"/>
</dbReference>
<dbReference type="SUPFAM" id="SSF88713">
    <property type="entry name" value="Glycoside hydrolase/deacetylase"/>
    <property type="match status" value="1"/>
</dbReference>
<dbReference type="Ensembl" id="ENSCMIT00000011615.1">
    <property type="protein sequence ID" value="ENSCMIP00000011334.1"/>
    <property type="gene ID" value="ENSCMIG00000005895.1"/>
</dbReference>
<proteinExistence type="predicted"/>
<dbReference type="PANTHER" id="PTHR11607:SF3">
    <property type="entry name" value="LYSOSOMAL ALPHA-MANNOSIDASE"/>
    <property type="match status" value="1"/>
</dbReference>
<reference evidence="4" key="4">
    <citation type="submission" date="2025-08" db="UniProtKB">
        <authorList>
            <consortium name="Ensembl"/>
        </authorList>
    </citation>
    <scope>IDENTIFICATION</scope>
</reference>
<dbReference type="FunFam" id="1.20.1270.50:FF:000002">
    <property type="entry name" value="Alpha-mannosidase"/>
    <property type="match status" value="1"/>
</dbReference>
<dbReference type="InterPro" id="IPR050843">
    <property type="entry name" value="Glycosyl_Hydrlase_38"/>
</dbReference>
<keyword evidence="2" id="KW-0326">Glycosidase</keyword>
<dbReference type="GeneTree" id="ENSGT01030000234638"/>
<dbReference type="Proteomes" id="UP000314986">
    <property type="component" value="Unassembled WGS sequence"/>
</dbReference>
<sequence>MQELLLFWWYILFLSLSLSVSQQTSGSDINVFYSTPSCYLMELNKANLTWSVKFDDFFPYADGPHEFWTGYFTSRPAFKLYERLSNNFLQVRAGGQGAREGLPT</sequence>
<name>A0A4W3HPX3_CALMI</name>
<feature type="chain" id="PRO_5021264140" evidence="3">
    <location>
        <begin position="27"/>
        <end position="104"/>
    </location>
</feature>
<dbReference type="InterPro" id="IPR011330">
    <property type="entry name" value="Glyco_hydro/deAcase_b/a-brl"/>
</dbReference>
<reference evidence="5" key="2">
    <citation type="journal article" date="2007" name="PLoS Biol.">
        <title>Survey sequencing and comparative analysis of the elephant shark (Callorhinchus milii) genome.</title>
        <authorList>
            <person name="Venkatesh B."/>
            <person name="Kirkness E.F."/>
            <person name="Loh Y.H."/>
            <person name="Halpern A.L."/>
            <person name="Lee A.P."/>
            <person name="Johnson J."/>
            <person name="Dandona N."/>
            <person name="Viswanathan L.D."/>
            <person name="Tay A."/>
            <person name="Venter J.C."/>
            <person name="Strausberg R.L."/>
            <person name="Brenner S."/>
        </authorList>
    </citation>
    <scope>NUCLEOTIDE SEQUENCE [LARGE SCALE GENOMIC DNA]</scope>
</reference>
<evidence type="ECO:0000256" key="2">
    <source>
        <dbReference type="ARBA" id="ARBA00023295"/>
    </source>
</evidence>
<protein>
    <submittedName>
        <fullName evidence="4">Lysosomal alpha-mannosidase-like</fullName>
    </submittedName>
</protein>
<dbReference type="GO" id="GO:0005764">
    <property type="term" value="C:lysosome"/>
    <property type="evidence" value="ECO:0007669"/>
    <property type="project" value="TreeGrafter"/>
</dbReference>
<feature type="signal peptide" evidence="3">
    <location>
        <begin position="1"/>
        <end position="26"/>
    </location>
</feature>
<accession>A0A4W3HPX3</accession>
<dbReference type="InterPro" id="IPR037094">
    <property type="entry name" value="Glyco_hydro_38_cen_sf"/>
</dbReference>
<dbReference type="Gene3D" id="1.20.1270.50">
    <property type="entry name" value="Glycoside hydrolase family 38, central domain"/>
    <property type="match status" value="1"/>
</dbReference>
<organism evidence="4 5">
    <name type="scientific">Callorhinchus milii</name>
    <name type="common">Ghost shark</name>
    <dbReference type="NCBI Taxonomy" id="7868"/>
    <lineage>
        <taxon>Eukaryota</taxon>
        <taxon>Metazoa</taxon>
        <taxon>Chordata</taxon>
        <taxon>Craniata</taxon>
        <taxon>Vertebrata</taxon>
        <taxon>Chondrichthyes</taxon>
        <taxon>Holocephali</taxon>
        <taxon>Chimaeriformes</taxon>
        <taxon>Callorhinchidae</taxon>
        <taxon>Callorhinchus</taxon>
    </lineage>
</organism>
<dbReference type="InterPro" id="IPR028995">
    <property type="entry name" value="Glyco_hydro_57/38_cen_sf"/>
</dbReference>
<keyword evidence="5" id="KW-1185">Reference proteome</keyword>
<reference evidence="5" key="1">
    <citation type="journal article" date="2006" name="Science">
        <title>Ancient noncoding elements conserved in the human genome.</title>
        <authorList>
            <person name="Venkatesh B."/>
            <person name="Kirkness E.F."/>
            <person name="Loh Y.H."/>
            <person name="Halpern A.L."/>
            <person name="Lee A.P."/>
            <person name="Johnson J."/>
            <person name="Dandona N."/>
            <person name="Viswanathan L.D."/>
            <person name="Tay A."/>
            <person name="Venter J.C."/>
            <person name="Strausberg R.L."/>
            <person name="Brenner S."/>
        </authorList>
    </citation>
    <scope>NUCLEOTIDE SEQUENCE [LARGE SCALE GENOMIC DNA]</scope>
</reference>
<evidence type="ECO:0000256" key="3">
    <source>
        <dbReference type="SAM" id="SignalP"/>
    </source>
</evidence>
<reference evidence="5" key="3">
    <citation type="journal article" date="2014" name="Nature">
        <title>Elephant shark genome provides unique insights into gnathostome evolution.</title>
        <authorList>
            <consortium name="International Elephant Shark Genome Sequencing Consortium"/>
            <person name="Venkatesh B."/>
            <person name="Lee A.P."/>
            <person name="Ravi V."/>
            <person name="Maurya A.K."/>
            <person name="Lian M.M."/>
            <person name="Swann J.B."/>
            <person name="Ohta Y."/>
            <person name="Flajnik M.F."/>
            <person name="Sutoh Y."/>
            <person name="Kasahara M."/>
            <person name="Hoon S."/>
            <person name="Gangu V."/>
            <person name="Roy S.W."/>
            <person name="Irimia M."/>
            <person name="Korzh V."/>
            <person name="Kondrychyn I."/>
            <person name="Lim Z.W."/>
            <person name="Tay B.H."/>
            <person name="Tohari S."/>
            <person name="Kong K.W."/>
            <person name="Ho S."/>
            <person name="Lorente-Galdos B."/>
            <person name="Quilez J."/>
            <person name="Marques-Bonet T."/>
            <person name="Raney B.J."/>
            <person name="Ingham P.W."/>
            <person name="Tay A."/>
            <person name="Hillier L.W."/>
            <person name="Minx P."/>
            <person name="Boehm T."/>
            <person name="Wilson R.K."/>
            <person name="Brenner S."/>
            <person name="Warren W.C."/>
        </authorList>
    </citation>
    <scope>NUCLEOTIDE SEQUENCE [LARGE SCALE GENOMIC DNA]</scope>
</reference>